<dbReference type="PROSITE" id="PS50887">
    <property type="entry name" value="GGDEF"/>
    <property type="match status" value="1"/>
</dbReference>
<dbReference type="Pfam" id="PF05228">
    <property type="entry name" value="CHASE4"/>
    <property type="match status" value="1"/>
</dbReference>
<dbReference type="AlphaFoldDB" id="E1STV9"/>
<dbReference type="Gene3D" id="3.30.70.270">
    <property type="match status" value="1"/>
</dbReference>
<evidence type="ECO:0000313" key="7">
    <source>
        <dbReference type="Proteomes" id="UP000006683"/>
    </source>
</evidence>
<dbReference type="CDD" id="cd01949">
    <property type="entry name" value="GGDEF"/>
    <property type="match status" value="1"/>
</dbReference>
<dbReference type="InterPro" id="IPR043128">
    <property type="entry name" value="Rev_trsase/Diguanyl_cyclase"/>
</dbReference>
<evidence type="ECO:0000256" key="2">
    <source>
        <dbReference type="ARBA" id="ARBA00012528"/>
    </source>
</evidence>
<dbReference type="GeneID" id="67184052"/>
<evidence type="ECO:0000313" key="6">
    <source>
        <dbReference type="EMBL" id="ADN77203.1"/>
    </source>
</evidence>
<evidence type="ECO:0000256" key="4">
    <source>
        <dbReference type="SAM" id="Phobius"/>
    </source>
</evidence>
<dbReference type="EMBL" id="CP002209">
    <property type="protein sequence ID" value="ADN77203.1"/>
    <property type="molecule type" value="Genomic_DNA"/>
</dbReference>
<dbReference type="GO" id="GO:0052621">
    <property type="term" value="F:diguanylate cyclase activity"/>
    <property type="evidence" value="ECO:0007669"/>
    <property type="project" value="UniProtKB-EC"/>
</dbReference>
<organism evidence="6 7">
    <name type="scientific">Ferrimonas balearica (strain DSM 9799 / CCM 4581 / KCTC 23876 / PAT)</name>
    <dbReference type="NCBI Taxonomy" id="550540"/>
    <lineage>
        <taxon>Bacteria</taxon>
        <taxon>Pseudomonadati</taxon>
        <taxon>Pseudomonadota</taxon>
        <taxon>Gammaproteobacteria</taxon>
        <taxon>Alteromonadales</taxon>
        <taxon>Ferrimonadaceae</taxon>
        <taxon>Ferrimonas</taxon>
    </lineage>
</organism>
<gene>
    <name evidence="6" type="ordered locus">Fbal_3002</name>
</gene>
<dbReference type="Proteomes" id="UP000006683">
    <property type="component" value="Chromosome"/>
</dbReference>
<dbReference type="OrthoDB" id="9812260at2"/>
<sequence>MPLKRLALLFSLALVLVMALGYLLLRNLVILPYVNDEVLATQQQEVRGLMFQIEARQQALALLAQDMASDDHLMAYLSGRQHQHGALPLRQGFTVQGLFLYDATLTLRYQDRDPQFPMPMLLSDDPFQRAKLMPMLDPHHPRASMGVLLQGGLPFLYAAATVCSAMGDDCGHGYLVIVRRMGEDFRDRLAQTSGLSFTIRPATLEDDSLPELLASDQLVRPKAERELLVRDALGRPTLVMVLSHTTRPPNSITRYEWLTFVALAVMLVVVNLIIGQMLVRPMERGVAQIRAMERNQQFRPLGNGANITEFRQLASAFNSLMRMLAQQREQLSQLARTDALTGLANRRAMEEFLDEEWRRLCRHQRGLALMMVDIDHFKQFNDHFGHGTGDEVLAKVARVLESVTRRGGELASRWGGEEFVLAITEPKRDELERLAEVVAQRIGQLPISASGISQRLTVSIGIAFVPAGQDPVALGLNLNEMMEQADRALYRVKSAGRDGIELWCGCDTMGPHRP</sequence>
<dbReference type="STRING" id="550540.Fbal_3002"/>
<feature type="transmembrane region" description="Helical" evidence="4">
    <location>
        <begin position="257"/>
        <end position="274"/>
    </location>
</feature>
<reference evidence="6 7" key="1">
    <citation type="journal article" date="2010" name="Stand. Genomic Sci.">
        <title>Complete genome sequence of Ferrimonas balearica type strain (PAT).</title>
        <authorList>
            <person name="Nolan M."/>
            <person name="Sikorski J."/>
            <person name="Davenport K."/>
            <person name="Lucas S."/>
            <person name="Glavina Del Rio T."/>
            <person name="Tice H."/>
            <person name="Cheng J."/>
            <person name="Goodwin L."/>
            <person name="Pitluck S."/>
            <person name="Liolios K."/>
            <person name="Ivanova N."/>
            <person name="Mavromatis K."/>
            <person name="Ovchinnikova G."/>
            <person name="Pati A."/>
            <person name="Chen A."/>
            <person name="Palaniappan K."/>
            <person name="Land M."/>
            <person name="Hauser L."/>
            <person name="Chang Y."/>
            <person name="Jeffries C."/>
            <person name="Tapia R."/>
            <person name="Brettin T."/>
            <person name="Detter J."/>
            <person name="Han C."/>
            <person name="Yasawong M."/>
            <person name="Rohde M."/>
            <person name="Tindall B."/>
            <person name="Goker M."/>
            <person name="Woyke T."/>
            <person name="Bristow J."/>
            <person name="Eisen J."/>
            <person name="Markowitz V."/>
            <person name="Hugenholtz P."/>
            <person name="Kyrpides N."/>
            <person name="Klenk H."/>
            <person name="Lapidus A."/>
        </authorList>
    </citation>
    <scope>NUCLEOTIDE SEQUENCE [LARGE SCALE GENOMIC DNA]</scope>
    <source>
        <strain evidence="7">DSM 9799 / CCM 4581 / KCTC 23876 / PAT</strain>
    </source>
</reference>
<dbReference type="SMART" id="SM00267">
    <property type="entry name" value="GGDEF"/>
    <property type="match status" value="1"/>
</dbReference>
<dbReference type="InterPro" id="IPR050469">
    <property type="entry name" value="Diguanylate_Cyclase"/>
</dbReference>
<proteinExistence type="predicted"/>
<evidence type="ECO:0000256" key="3">
    <source>
        <dbReference type="ARBA" id="ARBA00034247"/>
    </source>
</evidence>
<evidence type="ECO:0000256" key="1">
    <source>
        <dbReference type="ARBA" id="ARBA00001946"/>
    </source>
</evidence>
<dbReference type="Pfam" id="PF00990">
    <property type="entry name" value="GGDEF"/>
    <property type="match status" value="1"/>
</dbReference>
<dbReference type="PANTHER" id="PTHR45138:SF9">
    <property type="entry name" value="DIGUANYLATE CYCLASE DGCM-RELATED"/>
    <property type="match status" value="1"/>
</dbReference>
<dbReference type="EC" id="2.7.7.65" evidence="2"/>
<accession>E1STV9</accession>
<dbReference type="InterPro" id="IPR029787">
    <property type="entry name" value="Nucleotide_cyclase"/>
</dbReference>
<dbReference type="eggNOG" id="COG3706">
    <property type="taxonomic scope" value="Bacteria"/>
</dbReference>
<dbReference type="HOGENOM" id="CLU_036190_0_0_6"/>
<dbReference type="SUPFAM" id="SSF55073">
    <property type="entry name" value="Nucleotide cyclase"/>
    <property type="match status" value="1"/>
</dbReference>
<evidence type="ECO:0000259" key="5">
    <source>
        <dbReference type="PROSITE" id="PS50887"/>
    </source>
</evidence>
<dbReference type="FunFam" id="3.30.70.270:FF:000001">
    <property type="entry name" value="Diguanylate cyclase domain protein"/>
    <property type="match status" value="1"/>
</dbReference>
<keyword evidence="4" id="KW-0472">Membrane</keyword>
<dbReference type="PANTHER" id="PTHR45138">
    <property type="entry name" value="REGULATORY COMPONENTS OF SENSORY TRANSDUCTION SYSTEM"/>
    <property type="match status" value="1"/>
</dbReference>
<protein>
    <recommendedName>
        <fullName evidence="2">diguanylate cyclase</fullName>
        <ecNumber evidence="2">2.7.7.65</ecNumber>
    </recommendedName>
</protein>
<comment type="cofactor">
    <cofactor evidence="1">
        <name>Mg(2+)</name>
        <dbReference type="ChEBI" id="CHEBI:18420"/>
    </cofactor>
</comment>
<dbReference type="RefSeq" id="WP_013346509.1">
    <property type="nucleotide sequence ID" value="NC_014541.1"/>
</dbReference>
<dbReference type="InterPro" id="IPR007892">
    <property type="entry name" value="CHASE4"/>
</dbReference>
<dbReference type="eggNOG" id="COG3322">
    <property type="taxonomic scope" value="Bacteria"/>
</dbReference>
<dbReference type="InterPro" id="IPR000160">
    <property type="entry name" value="GGDEF_dom"/>
</dbReference>
<dbReference type="KEGG" id="fbl:Fbal_3002"/>
<keyword evidence="7" id="KW-1185">Reference proteome</keyword>
<comment type="catalytic activity">
    <reaction evidence="3">
        <text>2 GTP = 3',3'-c-di-GMP + 2 diphosphate</text>
        <dbReference type="Rhea" id="RHEA:24898"/>
        <dbReference type="ChEBI" id="CHEBI:33019"/>
        <dbReference type="ChEBI" id="CHEBI:37565"/>
        <dbReference type="ChEBI" id="CHEBI:58805"/>
        <dbReference type="EC" id="2.7.7.65"/>
    </reaction>
</comment>
<keyword evidence="4" id="KW-0812">Transmembrane</keyword>
<dbReference type="NCBIfam" id="TIGR00254">
    <property type="entry name" value="GGDEF"/>
    <property type="match status" value="1"/>
</dbReference>
<keyword evidence="4" id="KW-1133">Transmembrane helix</keyword>
<name>E1STV9_FERBD</name>
<feature type="domain" description="GGDEF" evidence="5">
    <location>
        <begin position="365"/>
        <end position="505"/>
    </location>
</feature>